<gene>
    <name evidence="5" type="ORF">SAMN05216417_103186</name>
</gene>
<protein>
    <submittedName>
        <fullName evidence="5">Methyltransferase domain-containing protein</fullName>
    </submittedName>
</protein>
<organism evidence="5 6">
    <name type="scientific">Nitrosospira multiformis</name>
    <dbReference type="NCBI Taxonomy" id="1231"/>
    <lineage>
        <taxon>Bacteria</taxon>
        <taxon>Pseudomonadati</taxon>
        <taxon>Pseudomonadota</taxon>
        <taxon>Betaproteobacteria</taxon>
        <taxon>Nitrosomonadales</taxon>
        <taxon>Nitrosomonadaceae</taxon>
        <taxon>Nitrosospira</taxon>
    </lineage>
</organism>
<comment type="similarity">
    <text evidence="1">Belongs to the methyltransferase superfamily.</text>
</comment>
<dbReference type="SUPFAM" id="SSF53335">
    <property type="entry name" value="S-adenosyl-L-methionine-dependent methyltransferases"/>
    <property type="match status" value="1"/>
</dbReference>
<dbReference type="Pfam" id="PF08241">
    <property type="entry name" value="Methyltransf_11"/>
    <property type="match status" value="1"/>
</dbReference>
<dbReference type="Proteomes" id="UP000182649">
    <property type="component" value="Unassembled WGS sequence"/>
</dbReference>
<feature type="domain" description="Methyltransferase type 11" evidence="4">
    <location>
        <begin position="45"/>
        <end position="133"/>
    </location>
</feature>
<dbReference type="GO" id="GO:0032259">
    <property type="term" value="P:methylation"/>
    <property type="evidence" value="ECO:0007669"/>
    <property type="project" value="UniProtKB-KW"/>
</dbReference>
<name>A0A1I7G509_9PROT</name>
<keyword evidence="3 5" id="KW-0808">Transferase</keyword>
<sequence>MATDTKVPKNWFDQGGQVYARFRPEYPLSLAHFLGETATSRDCAVDVGCGNGQLTVQLAAHFDQVVGLDPSADQITNARVQKGVRYICAPAENLPLPDRSASLITAAQAAHWFDLPTFYAEARRIATEGALIALISYGVLQLPGDLQERFSRFYHGEIGPYWPPERKLVDSGYRDMSFPFEEREAPEMEIQRAWELDDFLGYLSTWSAVQRVNDAGREDILTGFVRDISLLWGDPMKKQPVSWPINMRVGTYERNRAVTDAPNGFAL</sequence>
<dbReference type="InterPro" id="IPR029063">
    <property type="entry name" value="SAM-dependent_MTases_sf"/>
</dbReference>
<dbReference type="RefSeq" id="WP_074973566.1">
    <property type="nucleotide sequence ID" value="NZ_FPBZ01000003.1"/>
</dbReference>
<evidence type="ECO:0000259" key="4">
    <source>
        <dbReference type="Pfam" id="PF08241"/>
    </source>
</evidence>
<accession>A0A1I7G509</accession>
<dbReference type="GO" id="GO:0008757">
    <property type="term" value="F:S-adenosylmethionine-dependent methyltransferase activity"/>
    <property type="evidence" value="ECO:0007669"/>
    <property type="project" value="InterPro"/>
</dbReference>
<dbReference type="OrthoDB" id="9797252at2"/>
<proteinExistence type="inferred from homology"/>
<evidence type="ECO:0000256" key="3">
    <source>
        <dbReference type="ARBA" id="ARBA00022679"/>
    </source>
</evidence>
<dbReference type="PANTHER" id="PTHR44942">
    <property type="entry name" value="METHYLTRANSF_11 DOMAIN-CONTAINING PROTEIN"/>
    <property type="match status" value="1"/>
</dbReference>
<dbReference type="InterPro" id="IPR013216">
    <property type="entry name" value="Methyltransf_11"/>
</dbReference>
<dbReference type="PANTHER" id="PTHR44942:SF4">
    <property type="entry name" value="METHYLTRANSFERASE TYPE 11 DOMAIN-CONTAINING PROTEIN"/>
    <property type="match status" value="1"/>
</dbReference>
<evidence type="ECO:0000313" key="6">
    <source>
        <dbReference type="Proteomes" id="UP000182649"/>
    </source>
</evidence>
<dbReference type="Gene3D" id="3.40.50.150">
    <property type="entry name" value="Vaccinia Virus protein VP39"/>
    <property type="match status" value="1"/>
</dbReference>
<reference evidence="5 6" key="1">
    <citation type="submission" date="2016-10" db="EMBL/GenBank/DDBJ databases">
        <authorList>
            <person name="de Groot N.N."/>
        </authorList>
    </citation>
    <scope>NUCLEOTIDE SEQUENCE [LARGE SCALE GENOMIC DNA]</scope>
    <source>
        <strain evidence="5 6">Nl14</strain>
    </source>
</reference>
<dbReference type="EMBL" id="FPBZ01000003">
    <property type="protein sequence ID" value="SFU43529.1"/>
    <property type="molecule type" value="Genomic_DNA"/>
</dbReference>
<evidence type="ECO:0000313" key="5">
    <source>
        <dbReference type="EMBL" id="SFU43529.1"/>
    </source>
</evidence>
<dbReference type="AlphaFoldDB" id="A0A1I7G509"/>
<dbReference type="CDD" id="cd02440">
    <property type="entry name" value="AdoMet_MTases"/>
    <property type="match status" value="1"/>
</dbReference>
<evidence type="ECO:0000256" key="2">
    <source>
        <dbReference type="ARBA" id="ARBA00022603"/>
    </source>
</evidence>
<dbReference type="InterPro" id="IPR051052">
    <property type="entry name" value="Diverse_substrate_MTase"/>
</dbReference>
<keyword evidence="2 5" id="KW-0489">Methyltransferase</keyword>
<evidence type="ECO:0000256" key="1">
    <source>
        <dbReference type="ARBA" id="ARBA00008361"/>
    </source>
</evidence>